<evidence type="ECO:0000256" key="1">
    <source>
        <dbReference type="ARBA" id="ARBA00010928"/>
    </source>
</evidence>
<dbReference type="Pfam" id="PF02894">
    <property type="entry name" value="GFO_IDH_MocA_C"/>
    <property type="match status" value="1"/>
</dbReference>
<organism evidence="4 5">
    <name type="scientific">Bianquea renquensis</name>
    <dbReference type="NCBI Taxonomy" id="2763661"/>
    <lineage>
        <taxon>Bacteria</taxon>
        <taxon>Bacillati</taxon>
        <taxon>Bacillota</taxon>
        <taxon>Clostridia</taxon>
        <taxon>Eubacteriales</taxon>
        <taxon>Bianqueaceae</taxon>
        <taxon>Bianquea</taxon>
    </lineage>
</organism>
<evidence type="ECO:0000313" key="5">
    <source>
        <dbReference type="Proteomes" id="UP000657006"/>
    </source>
</evidence>
<evidence type="ECO:0000259" key="3">
    <source>
        <dbReference type="Pfam" id="PF02894"/>
    </source>
</evidence>
<accession>A0A926DSQ6</accession>
<dbReference type="Gene3D" id="3.30.360.10">
    <property type="entry name" value="Dihydrodipicolinate Reductase, domain 2"/>
    <property type="match status" value="1"/>
</dbReference>
<dbReference type="InterPro" id="IPR004104">
    <property type="entry name" value="Gfo/Idh/MocA-like_OxRdtase_C"/>
</dbReference>
<evidence type="ECO:0000259" key="2">
    <source>
        <dbReference type="Pfam" id="PF01408"/>
    </source>
</evidence>
<proteinExistence type="inferred from homology"/>
<feature type="domain" description="Gfo/Idh/MocA-like oxidoreductase C-terminal" evidence="3">
    <location>
        <begin position="139"/>
        <end position="398"/>
    </location>
</feature>
<dbReference type="PANTHER" id="PTHR43377:SF2">
    <property type="entry name" value="BINDING ROSSMANN FOLD OXIDOREDUCTASE, PUTATIVE (AFU_ORTHOLOGUE AFUA_4G00560)-RELATED"/>
    <property type="match status" value="1"/>
</dbReference>
<dbReference type="SUPFAM" id="SSF51735">
    <property type="entry name" value="NAD(P)-binding Rossmann-fold domains"/>
    <property type="match status" value="1"/>
</dbReference>
<reference evidence="4" key="1">
    <citation type="submission" date="2020-08" db="EMBL/GenBank/DDBJ databases">
        <title>Genome public.</title>
        <authorList>
            <person name="Liu C."/>
            <person name="Sun Q."/>
        </authorList>
    </citation>
    <scope>NUCLEOTIDE SEQUENCE</scope>
    <source>
        <strain evidence="4">NSJ-32</strain>
    </source>
</reference>
<keyword evidence="5" id="KW-1185">Reference proteome</keyword>
<name>A0A926DSQ6_9FIRM</name>
<dbReference type="Pfam" id="PF01408">
    <property type="entry name" value="GFO_IDH_MocA"/>
    <property type="match status" value="1"/>
</dbReference>
<dbReference type="PANTHER" id="PTHR43377">
    <property type="entry name" value="BILIVERDIN REDUCTASE A"/>
    <property type="match status" value="1"/>
</dbReference>
<dbReference type="InterPro" id="IPR000683">
    <property type="entry name" value="Gfo/Idh/MocA-like_OxRdtase_N"/>
</dbReference>
<dbReference type="EMBL" id="JACRSQ010000025">
    <property type="protein sequence ID" value="MBC8544585.1"/>
    <property type="molecule type" value="Genomic_DNA"/>
</dbReference>
<dbReference type="AlphaFoldDB" id="A0A926DSQ6"/>
<feature type="domain" description="Gfo/Idh/MocA-like oxidoreductase N-terminal" evidence="2">
    <location>
        <begin position="3"/>
        <end position="124"/>
    </location>
</feature>
<dbReference type="InterPro" id="IPR051450">
    <property type="entry name" value="Gfo/Idh/MocA_Oxidoreductases"/>
</dbReference>
<dbReference type="GO" id="GO:0000166">
    <property type="term" value="F:nucleotide binding"/>
    <property type="evidence" value="ECO:0007669"/>
    <property type="project" value="InterPro"/>
</dbReference>
<dbReference type="RefSeq" id="WP_249289973.1">
    <property type="nucleotide sequence ID" value="NZ_JACRSQ010000025.1"/>
</dbReference>
<dbReference type="Gene3D" id="3.40.50.720">
    <property type="entry name" value="NAD(P)-binding Rossmann-like Domain"/>
    <property type="match status" value="1"/>
</dbReference>
<comment type="similarity">
    <text evidence="1">Belongs to the Gfo/Idh/MocA family.</text>
</comment>
<sequence length="410" mass="46055">MKRIAIVGTGGRGYMSYGMPISERFQDCAQLVGLCDINPKRVEYVSQHLAGNPPAFTDFDTMLNVTNPDTIIITTVDRFHSEYVVRSLDRGLDVICEKPLAIHPDQCQAILDAERRNHRKISVIFNMRYMAHMEKLKEVMLSGAIGKVMSVDFQELLDTSHGASYFRRWHRLLDNSGGLLVHKATHHFDIINWLIEQDPVSVYAIGTREFYGNDRRQHGPTCRSCSRRSSCEFDLKGEENATIRELYFDCEDADGYLRDRCPFDSSITMYDNTSLSVQYSGGALLSYSLIAHSPYEGFRLSISGSNGRLETWEHSSGPESGDSLFHIKIYNRQGDLITYDTPPRQGNHGGADDRILSALMRGVEPTSLHQHAGSREGVMSVLIGIGANESIKTGTPIRIQDMIDVDTLSY</sequence>
<dbReference type="Proteomes" id="UP000657006">
    <property type="component" value="Unassembled WGS sequence"/>
</dbReference>
<gene>
    <name evidence="4" type="ORF">H8730_13640</name>
</gene>
<evidence type="ECO:0000313" key="4">
    <source>
        <dbReference type="EMBL" id="MBC8544585.1"/>
    </source>
</evidence>
<comment type="caution">
    <text evidence="4">The sequence shown here is derived from an EMBL/GenBank/DDBJ whole genome shotgun (WGS) entry which is preliminary data.</text>
</comment>
<dbReference type="SUPFAM" id="SSF55347">
    <property type="entry name" value="Glyceraldehyde-3-phosphate dehydrogenase-like, C-terminal domain"/>
    <property type="match status" value="1"/>
</dbReference>
<protein>
    <submittedName>
        <fullName evidence="4">Gfo/Idh/MocA family oxidoreductase</fullName>
    </submittedName>
</protein>
<dbReference type="InterPro" id="IPR036291">
    <property type="entry name" value="NAD(P)-bd_dom_sf"/>
</dbReference>